<dbReference type="EMBL" id="JAMTCP010000034">
    <property type="protein sequence ID" value="MCP2260953.1"/>
    <property type="molecule type" value="Genomic_DNA"/>
</dbReference>
<comment type="caution">
    <text evidence="2">The sequence shown here is derived from an EMBL/GenBank/DDBJ whole genome shotgun (WGS) entry which is preliminary data.</text>
</comment>
<evidence type="ECO:0000259" key="1">
    <source>
        <dbReference type="Pfam" id="PF01814"/>
    </source>
</evidence>
<reference evidence="2 3" key="1">
    <citation type="submission" date="2022-06" db="EMBL/GenBank/DDBJ databases">
        <title>Genomic Encyclopedia of Archaeal and Bacterial Type Strains, Phase II (KMG-II): from individual species to whole genera.</title>
        <authorList>
            <person name="Goeker M."/>
        </authorList>
    </citation>
    <scope>NUCLEOTIDE SEQUENCE [LARGE SCALE GENOMIC DNA]</scope>
    <source>
        <strain evidence="2 3">DSM 40477</strain>
    </source>
</reference>
<protein>
    <submittedName>
        <fullName evidence="2">Hemerythrin HHE cation binding domain-containing protein</fullName>
    </submittedName>
</protein>
<dbReference type="RefSeq" id="WP_253671854.1">
    <property type="nucleotide sequence ID" value="NZ_JAMTCP010000034.1"/>
</dbReference>
<feature type="domain" description="Hemerythrin-like" evidence="1">
    <location>
        <begin position="12"/>
        <end position="129"/>
    </location>
</feature>
<accession>A0ABT1HZK0</accession>
<proteinExistence type="predicted"/>
<evidence type="ECO:0000313" key="3">
    <source>
        <dbReference type="Proteomes" id="UP001205311"/>
    </source>
</evidence>
<organism evidence="2 3">
    <name type="scientific">Streptoalloteichus tenebrarius (strain ATCC 17920 / DSM 40477 / JCM 4838 / CBS 697.72 / NBRC 16177 / NCIMB 11028 / NRRL B-12390 / A12253. 1 / ISP 5477)</name>
    <name type="common">Streptomyces tenebrarius</name>
    <dbReference type="NCBI Taxonomy" id="1933"/>
    <lineage>
        <taxon>Bacteria</taxon>
        <taxon>Bacillati</taxon>
        <taxon>Actinomycetota</taxon>
        <taxon>Actinomycetes</taxon>
        <taxon>Pseudonocardiales</taxon>
        <taxon>Pseudonocardiaceae</taxon>
        <taxon>Streptoalloteichus</taxon>
    </lineage>
</organism>
<dbReference type="InterPro" id="IPR012312">
    <property type="entry name" value="Hemerythrin-like"/>
</dbReference>
<dbReference type="Proteomes" id="UP001205311">
    <property type="component" value="Unassembled WGS sequence"/>
</dbReference>
<dbReference type="Pfam" id="PF01814">
    <property type="entry name" value="Hemerythrin"/>
    <property type="match status" value="1"/>
</dbReference>
<name>A0ABT1HZK0_STRSD</name>
<dbReference type="Gene3D" id="1.20.120.520">
    <property type="entry name" value="nmb1532 protein domain like"/>
    <property type="match status" value="1"/>
</dbReference>
<evidence type="ECO:0000313" key="2">
    <source>
        <dbReference type="EMBL" id="MCP2260953.1"/>
    </source>
</evidence>
<gene>
    <name evidence="2" type="ORF">LX15_004673</name>
</gene>
<keyword evidence="3" id="KW-1185">Reference proteome</keyword>
<sequence length="162" mass="17775">MCEYCGCQAITAIGDLTREHDEVVALISRIRTRLAEDDRDAAAALVRQVNAILGPHTTVEEEGLFPAMAEDFPEHVADLVDDHRTIHAVLAEAEGATPADPDWPDRLLTALDRLREHILAEQDGLFPAALATLNADQWERVDAVRARVGQGWPLVGSGQDHR</sequence>